<reference evidence="2" key="1">
    <citation type="submission" date="2014-05" db="EMBL/GenBank/DDBJ databases">
        <authorList>
            <person name="Kube M."/>
        </authorList>
    </citation>
    <scope>NUCLEOTIDE SEQUENCE [LARGE SCALE GENOMIC DNA]</scope>
</reference>
<sequence>MKNENVQILEIVSLYYELYDVDNGTIHHKIFCILYIDKTYDCFDEISQRYGLDIKTLYNYRKKYEKFMKKISDISQKKEI</sequence>
<proteinExistence type="predicted"/>
<evidence type="ECO:0000313" key="2">
    <source>
        <dbReference type="Proteomes" id="UP000032434"/>
    </source>
</evidence>
<dbReference type="EMBL" id="LK028559">
    <property type="protein sequence ID" value="CDR30354.1"/>
    <property type="molecule type" value="Genomic_DNA"/>
</dbReference>
<dbReference type="HOGENOM" id="CLU_2581642_0_0_14"/>
<dbReference type="KEGG" id="aoc:Aocu_02810"/>
<dbReference type="Proteomes" id="UP000032434">
    <property type="component" value="Chromosome 1"/>
</dbReference>
<dbReference type="STRING" id="35623.Aocu_02810"/>
<dbReference type="InParanoid" id="A0A061AAD5"/>
<protein>
    <submittedName>
        <fullName evidence="1">Uncharacterized protein</fullName>
    </submittedName>
</protein>
<accession>A0A061AAD5</accession>
<dbReference type="AlphaFoldDB" id="A0A061AAD5"/>
<keyword evidence="2" id="KW-1185">Reference proteome</keyword>
<organism evidence="1 2">
    <name type="scientific">Acholeplasma oculi</name>
    <dbReference type="NCBI Taxonomy" id="35623"/>
    <lineage>
        <taxon>Bacteria</taxon>
        <taxon>Bacillati</taxon>
        <taxon>Mycoplasmatota</taxon>
        <taxon>Mollicutes</taxon>
        <taxon>Acholeplasmatales</taxon>
        <taxon>Acholeplasmataceae</taxon>
        <taxon>Acholeplasma</taxon>
    </lineage>
</organism>
<gene>
    <name evidence="1" type="ORF">Aocu_02810</name>
</gene>
<name>A0A061AAD5_9MOLU</name>
<dbReference type="PATRIC" id="fig|35623.3.peg.281"/>
<evidence type="ECO:0000313" key="1">
    <source>
        <dbReference type="EMBL" id="CDR30354.1"/>
    </source>
</evidence>